<dbReference type="AlphaFoldDB" id="A0A9D1LJF5"/>
<feature type="domain" description="Glycosyl hydrolase-like 10" evidence="3">
    <location>
        <begin position="62"/>
        <end position="245"/>
    </location>
</feature>
<proteinExistence type="predicted"/>
<gene>
    <name evidence="4" type="ORF">IAD19_05670</name>
</gene>
<keyword evidence="1 2" id="KW-0732">Signal</keyword>
<evidence type="ECO:0000313" key="4">
    <source>
        <dbReference type="EMBL" id="HIU42024.1"/>
    </source>
</evidence>
<dbReference type="Gene3D" id="3.20.20.80">
    <property type="entry name" value="Glycosidases"/>
    <property type="match status" value="2"/>
</dbReference>
<feature type="signal peptide" evidence="2">
    <location>
        <begin position="1"/>
        <end position="28"/>
    </location>
</feature>
<evidence type="ECO:0000256" key="1">
    <source>
        <dbReference type="ARBA" id="ARBA00022729"/>
    </source>
</evidence>
<dbReference type="SUPFAM" id="SSF51445">
    <property type="entry name" value="(Trans)glycosidases"/>
    <property type="match status" value="1"/>
</dbReference>
<accession>A0A9D1LJF5</accession>
<dbReference type="Pfam" id="PF02638">
    <property type="entry name" value="GHL10"/>
    <property type="match status" value="2"/>
</dbReference>
<dbReference type="EMBL" id="DVMX01000112">
    <property type="protein sequence ID" value="HIU42024.1"/>
    <property type="molecule type" value="Genomic_DNA"/>
</dbReference>
<sequence>MRKPKVLCLLVAVVLLFCCTGCTPLANSAATLSEVSSQLQQQEAPAQEDQSQDDVLLYEDDVRGVWISYIELQSMMQDHTQQDFAYYARVVLNTAKTQGINTVFVQVRSHGDAIYPSAYYPWSKYVTGTAGQAADYDPLAILIEQAHELGLSFHAWVNPYRLMSQSDFSTVNDSYLTKQWLGDARYMRYKESDGYYYLDPNNEEVLELICNGVAELVQNYDVDGIHFDDYFYNLTPEEYGYDADTAHAATDRLVQRVYQTVKSINPAVQFGVSPGGNYYDAPASDTTQYTNIVTWCTQPGYLDYIAPQIYWEFDHEQAPFLDVFNKWINLTADTGVKLYVGLATYKFATTETLMIQQNLCVNHQGCGGFIHFRYENLCGSIR</sequence>
<dbReference type="InterPro" id="IPR052177">
    <property type="entry name" value="Divisome_Glycosyl_Hydrolase"/>
</dbReference>
<dbReference type="PANTHER" id="PTHR43405">
    <property type="entry name" value="GLYCOSYL HYDROLASE DIGH"/>
    <property type="match status" value="1"/>
</dbReference>
<evidence type="ECO:0000313" key="5">
    <source>
        <dbReference type="Proteomes" id="UP000824082"/>
    </source>
</evidence>
<dbReference type="PANTHER" id="PTHR43405:SF1">
    <property type="entry name" value="GLYCOSYL HYDROLASE DIGH"/>
    <property type="match status" value="1"/>
</dbReference>
<evidence type="ECO:0000256" key="2">
    <source>
        <dbReference type="SAM" id="SignalP"/>
    </source>
</evidence>
<organism evidence="4 5">
    <name type="scientific">Candidatus Egerieicola faecale</name>
    <dbReference type="NCBI Taxonomy" id="2840774"/>
    <lineage>
        <taxon>Bacteria</taxon>
        <taxon>Bacillati</taxon>
        <taxon>Bacillota</taxon>
        <taxon>Clostridia</taxon>
        <taxon>Eubacteriales</taxon>
        <taxon>Oscillospiraceae</taxon>
        <taxon>Oscillospiraceae incertae sedis</taxon>
        <taxon>Candidatus Egerieicola</taxon>
    </lineage>
</organism>
<dbReference type="Proteomes" id="UP000824082">
    <property type="component" value="Unassembled WGS sequence"/>
</dbReference>
<protein>
    <submittedName>
        <fullName evidence="4">Family 10 glycosylhydrolase</fullName>
    </submittedName>
</protein>
<comment type="caution">
    <text evidence="4">The sequence shown here is derived from an EMBL/GenBank/DDBJ whole genome shotgun (WGS) entry which is preliminary data.</text>
</comment>
<reference evidence="4" key="1">
    <citation type="submission" date="2020-10" db="EMBL/GenBank/DDBJ databases">
        <authorList>
            <person name="Gilroy R."/>
        </authorList>
    </citation>
    <scope>NUCLEOTIDE SEQUENCE</scope>
    <source>
        <strain evidence="4">4509</strain>
    </source>
</reference>
<reference evidence="4" key="2">
    <citation type="journal article" date="2021" name="PeerJ">
        <title>Extensive microbial diversity within the chicken gut microbiome revealed by metagenomics and culture.</title>
        <authorList>
            <person name="Gilroy R."/>
            <person name="Ravi A."/>
            <person name="Getino M."/>
            <person name="Pursley I."/>
            <person name="Horton D.L."/>
            <person name="Alikhan N.F."/>
            <person name="Baker D."/>
            <person name="Gharbi K."/>
            <person name="Hall N."/>
            <person name="Watson M."/>
            <person name="Adriaenssens E.M."/>
            <person name="Foster-Nyarko E."/>
            <person name="Jarju S."/>
            <person name="Secka A."/>
            <person name="Antonio M."/>
            <person name="Oren A."/>
            <person name="Chaudhuri R.R."/>
            <person name="La Ragione R."/>
            <person name="Hildebrand F."/>
            <person name="Pallen M.J."/>
        </authorList>
    </citation>
    <scope>NUCLEOTIDE SEQUENCE</scope>
    <source>
        <strain evidence="4">4509</strain>
    </source>
</reference>
<dbReference type="InterPro" id="IPR003790">
    <property type="entry name" value="GHL10"/>
</dbReference>
<feature type="chain" id="PRO_5038383796" evidence="2">
    <location>
        <begin position="29"/>
        <end position="382"/>
    </location>
</feature>
<feature type="domain" description="Glycosyl hydrolase-like 10" evidence="3">
    <location>
        <begin position="249"/>
        <end position="349"/>
    </location>
</feature>
<name>A0A9D1LJF5_9FIRM</name>
<dbReference type="InterPro" id="IPR017853">
    <property type="entry name" value="GH"/>
</dbReference>
<evidence type="ECO:0000259" key="3">
    <source>
        <dbReference type="Pfam" id="PF02638"/>
    </source>
</evidence>